<evidence type="ECO:0000313" key="2">
    <source>
        <dbReference type="Proteomes" id="UP000051557"/>
    </source>
</evidence>
<dbReference type="EMBL" id="LIDM01000221">
    <property type="protein sequence ID" value="KRP31881.1"/>
    <property type="molecule type" value="Genomic_DNA"/>
</dbReference>
<dbReference type="AlphaFoldDB" id="A0A0R2X703"/>
<accession>A0A0R2X703</accession>
<organism evidence="1 2">
    <name type="scientific">Verrucomicrobia subdivision 6 bacterium BACL9 MAG-120820-bin42</name>
    <dbReference type="NCBI Taxonomy" id="1655634"/>
    <lineage>
        <taxon>Bacteria</taxon>
        <taxon>Pseudomonadati</taxon>
        <taxon>Verrucomicrobiota</taxon>
        <taxon>Verrucomicrobiia</taxon>
        <taxon>Verrucomicrobiales</taxon>
        <taxon>Verrucomicrobia subdivision 6</taxon>
    </lineage>
</organism>
<comment type="caution">
    <text evidence="1">The sequence shown here is derived from an EMBL/GenBank/DDBJ whole genome shotgun (WGS) entry which is preliminary data.</text>
</comment>
<protein>
    <submittedName>
        <fullName evidence="1">Uncharacterized protein</fullName>
    </submittedName>
</protein>
<reference evidence="1 2" key="1">
    <citation type="submission" date="2015-10" db="EMBL/GenBank/DDBJ databases">
        <title>Metagenome-Assembled Genomes uncover a global brackish microbiome.</title>
        <authorList>
            <person name="Hugerth L.W."/>
            <person name="Larsson J."/>
            <person name="Alneberg J."/>
            <person name="Lindh M.V."/>
            <person name="Legrand C."/>
            <person name="Pinhassi J."/>
            <person name="Andersson A.F."/>
        </authorList>
    </citation>
    <scope>NUCLEOTIDE SEQUENCE [LARGE SCALE GENOMIC DNA]</scope>
    <source>
        <strain evidence="1">BACL9 MAG-120820-bin42</strain>
    </source>
</reference>
<gene>
    <name evidence="1" type="ORF">ABS32_05660</name>
</gene>
<proteinExistence type="predicted"/>
<sequence>MTPRSTKKKEPLEVLPPRVHTGVGVRHALFPSDWLFGAWTNLSIHPAFSFGCQFPDAIHRPRFTAQEKFRPHSRAAATIPDRDLLSEASLPGSVRTCRYGRATHGVDPPTRITL</sequence>
<name>A0A0R2X703_9BACT</name>
<evidence type="ECO:0000313" key="1">
    <source>
        <dbReference type="EMBL" id="KRP31881.1"/>
    </source>
</evidence>
<dbReference type="Proteomes" id="UP000051557">
    <property type="component" value="Unassembled WGS sequence"/>
</dbReference>